<dbReference type="PANTHER" id="PTHR13696:SF52">
    <property type="entry name" value="PARA FAMILY PROTEIN CT_582"/>
    <property type="match status" value="1"/>
</dbReference>
<dbReference type="CDD" id="cd02042">
    <property type="entry name" value="ParAB_family"/>
    <property type="match status" value="1"/>
</dbReference>
<comment type="caution">
    <text evidence="1">The sequence shown here is derived from an EMBL/GenBank/DDBJ whole genome shotgun (WGS) entry which is preliminary data.</text>
</comment>
<keyword evidence="2" id="KW-1185">Reference proteome</keyword>
<dbReference type="Pfam" id="PF06564">
    <property type="entry name" value="CBP_BcsQ"/>
    <property type="match status" value="1"/>
</dbReference>
<dbReference type="InterPro" id="IPR027417">
    <property type="entry name" value="P-loop_NTPase"/>
</dbReference>
<dbReference type="InterPro" id="IPR050678">
    <property type="entry name" value="DNA_Partitioning_ATPase"/>
</dbReference>
<dbReference type="Gene3D" id="3.40.50.300">
    <property type="entry name" value="P-loop containing nucleotide triphosphate hydrolases"/>
    <property type="match status" value="1"/>
</dbReference>
<evidence type="ECO:0000313" key="2">
    <source>
        <dbReference type="Proteomes" id="UP001595593"/>
    </source>
</evidence>
<accession>A0ABV7G1Z5</accession>
<dbReference type="Proteomes" id="UP001595593">
    <property type="component" value="Unassembled WGS sequence"/>
</dbReference>
<dbReference type="RefSeq" id="WP_379598225.1">
    <property type="nucleotide sequence ID" value="NZ_JBHRTN010000018.1"/>
</dbReference>
<dbReference type="NCBIfam" id="TIGR03371">
    <property type="entry name" value="cellulose_yhjQ"/>
    <property type="match status" value="1"/>
</dbReference>
<name>A0ABV7G1Z5_9PROT</name>
<dbReference type="PANTHER" id="PTHR13696">
    <property type="entry name" value="P-LOOP CONTAINING NUCLEOSIDE TRIPHOSPHATE HYDROLASE"/>
    <property type="match status" value="1"/>
</dbReference>
<protein>
    <submittedName>
        <fullName evidence="1">Cellulose biosynthesis protein BcsQ</fullName>
    </submittedName>
</protein>
<proteinExistence type="predicted"/>
<dbReference type="EMBL" id="JBHRTN010000018">
    <property type="protein sequence ID" value="MFC3126708.1"/>
    <property type="molecule type" value="Genomic_DNA"/>
</dbReference>
<dbReference type="InterPro" id="IPR017746">
    <property type="entry name" value="Cellulose_synthase_operon_BcsQ"/>
</dbReference>
<reference evidence="2" key="1">
    <citation type="journal article" date="2019" name="Int. J. Syst. Evol. Microbiol.">
        <title>The Global Catalogue of Microorganisms (GCM) 10K type strain sequencing project: providing services to taxonomists for standard genome sequencing and annotation.</title>
        <authorList>
            <consortium name="The Broad Institute Genomics Platform"/>
            <consortium name="The Broad Institute Genome Sequencing Center for Infectious Disease"/>
            <person name="Wu L."/>
            <person name="Ma J."/>
        </authorList>
    </citation>
    <scope>NUCLEOTIDE SEQUENCE [LARGE SCALE GENOMIC DNA]</scope>
    <source>
        <strain evidence="2">KCTC 52094</strain>
    </source>
</reference>
<gene>
    <name evidence="1" type="primary">bcsQ</name>
    <name evidence="1" type="ORF">ACFOD4_16715</name>
</gene>
<organism evidence="1 2">
    <name type="scientific">Teichococcus globiformis</name>
    <dbReference type="NCBI Taxonomy" id="2307229"/>
    <lineage>
        <taxon>Bacteria</taxon>
        <taxon>Pseudomonadati</taxon>
        <taxon>Pseudomonadota</taxon>
        <taxon>Alphaproteobacteria</taxon>
        <taxon>Acetobacterales</taxon>
        <taxon>Roseomonadaceae</taxon>
        <taxon>Roseomonas</taxon>
    </lineage>
</organism>
<dbReference type="SUPFAM" id="SSF52540">
    <property type="entry name" value="P-loop containing nucleoside triphosphate hydrolases"/>
    <property type="match status" value="1"/>
</dbReference>
<sequence length="291" mass="30414">MPLIILASPKGGVGKTTLTANLAEQLRRQGRDVLLVDLDPQNALRLHFGVPIQDGSGFMAERQHRPDWRQHLRRTASGVLLLPHGAMELRAALDLAIALDRDPALLATPLREMLADPGLLVLADLPPGPSQVLQVAAPLASVIVTVLQSEAISAAMLGEVESGRFLGGGTLGALSASRLHYVLNSVDFGSPLSRASAEAVARHLGPKLLGAVSRDEALGEALAHQRPLLDLSPAGAAAQDLRQIAAGLDALVPASPSFPAPQPVPAPVAHAFHPPATPPLPAAAYPLRRAW</sequence>
<evidence type="ECO:0000313" key="1">
    <source>
        <dbReference type="EMBL" id="MFC3126708.1"/>
    </source>
</evidence>